<protein>
    <recommendedName>
        <fullName evidence="2">PepSY domain-containing protein</fullName>
    </recommendedName>
</protein>
<name>A0A0F9S8F7_9ZZZZ</name>
<comment type="caution">
    <text evidence="1">The sequence shown here is derived from an EMBL/GenBank/DDBJ whole genome shotgun (WGS) entry which is preliminary data.</text>
</comment>
<evidence type="ECO:0008006" key="2">
    <source>
        <dbReference type="Google" id="ProtNLM"/>
    </source>
</evidence>
<dbReference type="AlphaFoldDB" id="A0A0F9S8F7"/>
<accession>A0A0F9S8F7</accession>
<organism evidence="1">
    <name type="scientific">marine sediment metagenome</name>
    <dbReference type="NCBI Taxonomy" id="412755"/>
    <lineage>
        <taxon>unclassified sequences</taxon>
        <taxon>metagenomes</taxon>
        <taxon>ecological metagenomes</taxon>
    </lineage>
</organism>
<sequence>MDLEEEKKIIEDILTQRRLSYSIEIIDVQGDKYTVRNNFGSTIIYVKKDDKFYLEDELE</sequence>
<reference evidence="1" key="1">
    <citation type="journal article" date="2015" name="Nature">
        <title>Complex archaea that bridge the gap between prokaryotes and eukaryotes.</title>
        <authorList>
            <person name="Spang A."/>
            <person name="Saw J.H."/>
            <person name="Jorgensen S.L."/>
            <person name="Zaremba-Niedzwiedzka K."/>
            <person name="Martijn J."/>
            <person name="Lind A.E."/>
            <person name="van Eijk R."/>
            <person name="Schleper C."/>
            <person name="Guy L."/>
            <person name="Ettema T.J."/>
        </authorList>
    </citation>
    <scope>NUCLEOTIDE SEQUENCE</scope>
</reference>
<proteinExistence type="predicted"/>
<dbReference type="EMBL" id="LAZR01002784">
    <property type="protein sequence ID" value="KKN25663.1"/>
    <property type="molecule type" value="Genomic_DNA"/>
</dbReference>
<evidence type="ECO:0000313" key="1">
    <source>
        <dbReference type="EMBL" id="KKN25663.1"/>
    </source>
</evidence>
<gene>
    <name evidence="1" type="ORF">LCGC14_0882420</name>
</gene>